<keyword evidence="3" id="KW-0804">Transcription</keyword>
<reference evidence="5 6" key="1">
    <citation type="submission" date="2021-01" db="EMBL/GenBank/DDBJ databases">
        <title>Belnapia mucosa sp. nov. and Belnapia arida sp. nov., isolated from the Tabernas Desert (Almeria, Spain).</title>
        <authorList>
            <person name="Molina-Menor E."/>
            <person name="Vidal-Verdu A."/>
            <person name="Calonge A."/>
            <person name="Satari L."/>
            <person name="Pereto J."/>
            <person name="Porcar M."/>
        </authorList>
    </citation>
    <scope>NUCLEOTIDE SEQUENCE [LARGE SCALE GENOMIC DNA]</scope>
    <source>
        <strain evidence="5 6">T18</strain>
    </source>
</reference>
<dbReference type="InterPro" id="IPR036390">
    <property type="entry name" value="WH_DNA-bd_sf"/>
</dbReference>
<comment type="caution">
    <text evidence="5">The sequence shown here is derived from an EMBL/GenBank/DDBJ whole genome shotgun (WGS) entry which is preliminary data.</text>
</comment>
<evidence type="ECO:0000313" key="5">
    <source>
        <dbReference type="EMBL" id="MBL6081033.1"/>
    </source>
</evidence>
<gene>
    <name evidence="5" type="ORF">JMJ56_23755</name>
</gene>
<sequence>MNEAALPTPSNRILAALPPADLHRLWPSLKPVELPFRQSIQTPGGIITAAHFVDSGFVSMVVTLRDGDGAEVGLVGNEGMLGLPLLYGTDRSDIEGIVQHPGIALQLEAEAFAEALEWSPTLRRQVLLYAMAQYHQVARTAACNGRHHTEQRLARWLLMAHDRVGGDRFAITHELLSMMLGVRRAGVTVAAGSLQRAGLIRYERGQLEIANRTGLEAAACECYAAVLQEAERLSGLGSL</sequence>
<evidence type="ECO:0000259" key="4">
    <source>
        <dbReference type="PROSITE" id="PS51063"/>
    </source>
</evidence>
<dbReference type="SUPFAM" id="SSF51206">
    <property type="entry name" value="cAMP-binding domain-like"/>
    <property type="match status" value="1"/>
</dbReference>
<keyword evidence="2" id="KW-0238">DNA-binding</keyword>
<protein>
    <submittedName>
        <fullName evidence="5">Crp/Fnr family transcriptional regulator</fullName>
    </submittedName>
</protein>
<dbReference type="Gene3D" id="2.60.120.10">
    <property type="entry name" value="Jelly Rolls"/>
    <property type="match status" value="1"/>
</dbReference>
<dbReference type="InterPro" id="IPR050397">
    <property type="entry name" value="Env_Response_Regulators"/>
</dbReference>
<evidence type="ECO:0000256" key="2">
    <source>
        <dbReference type="ARBA" id="ARBA00023125"/>
    </source>
</evidence>
<accession>A0ABS1U8L5</accession>
<dbReference type="PROSITE" id="PS51063">
    <property type="entry name" value="HTH_CRP_2"/>
    <property type="match status" value="1"/>
</dbReference>
<dbReference type="PANTHER" id="PTHR24567">
    <property type="entry name" value="CRP FAMILY TRANSCRIPTIONAL REGULATORY PROTEIN"/>
    <property type="match status" value="1"/>
</dbReference>
<dbReference type="InterPro" id="IPR018490">
    <property type="entry name" value="cNMP-bd_dom_sf"/>
</dbReference>
<dbReference type="InterPro" id="IPR014710">
    <property type="entry name" value="RmlC-like_jellyroll"/>
</dbReference>
<dbReference type="Pfam" id="PF13545">
    <property type="entry name" value="HTH_Crp_2"/>
    <property type="match status" value="1"/>
</dbReference>
<organism evidence="5 6">
    <name type="scientific">Belnapia arida</name>
    <dbReference type="NCBI Taxonomy" id="2804533"/>
    <lineage>
        <taxon>Bacteria</taxon>
        <taxon>Pseudomonadati</taxon>
        <taxon>Pseudomonadota</taxon>
        <taxon>Alphaproteobacteria</taxon>
        <taxon>Acetobacterales</taxon>
        <taxon>Roseomonadaceae</taxon>
        <taxon>Belnapia</taxon>
    </lineage>
</organism>
<dbReference type="Gene3D" id="1.10.10.10">
    <property type="entry name" value="Winged helix-like DNA-binding domain superfamily/Winged helix DNA-binding domain"/>
    <property type="match status" value="1"/>
</dbReference>
<evidence type="ECO:0000256" key="1">
    <source>
        <dbReference type="ARBA" id="ARBA00023015"/>
    </source>
</evidence>
<dbReference type="SUPFAM" id="SSF46785">
    <property type="entry name" value="Winged helix' DNA-binding domain"/>
    <property type="match status" value="1"/>
</dbReference>
<dbReference type="InterPro" id="IPR012318">
    <property type="entry name" value="HTH_CRP"/>
</dbReference>
<evidence type="ECO:0000313" key="6">
    <source>
        <dbReference type="Proteomes" id="UP000660885"/>
    </source>
</evidence>
<dbReference type="InterPro" id="IPR036388">
    <property type="entry name" value="WH-like_DNA-bd_sf"/>
</dbReference>
<keyword evidence="1" id="KW-0805">Transcription regulation</keyword>
<dbReference type="EMBL" id="JAETWB010000020">
    <property type="protein sequence ID" value="MBL6081033.1"/>
    <property type="molecule type" value="Genomic_DNA"/>
</dbReference>
<feature type="domain" description="HTH crp-type" evidence="4">
    <location>
        <begin position="147"/>
        <end position="213"/>
    </location>
</feature>
<dbReference type="RefSeq" id="WP_202834256.1">
    <property type="nucleotide sequence ID" value="NZ_JAETWB010000020.1"/>
</dbReference>
<evidence type="ECO:0000256" key="3">
    <source>
        <dbReference type="ARBA" id="ARBA00023163"/>
    </source>
</evidence>
<dbReference type="PANTHER" id="PTHR24567:SF74">
    <property type="entry name" value="HTH-TYPE TRANSCRIPTIONAL REGULATOR ARCR"/>
    <property type="match status" value="1"/>
</dbReference>
<proteinExistence type="predicted"/>
<keyword evidence="6" id="KW-1185">Reference proteome</keyword>
<dbReference type="Proteomes" id="UP000660885">
    <property type="component" value="Unassembled WGS sequence"/>
</dbReference>
<name>A0ABS1U8L5_9PROT</name>